<reference evidence="3" key="1">
    <citation type="journal article" date="2014" name="Genome Announc.">
        <title>Genome sequence of the yeast Cyberlindnera fabianii (Hansenula fabianii).</title>
        <authorList>
            <person name="Freel K.C."/>
            <person name="Sarilar V."/>
            <person name="Neuveglise C."/>
            <person name="Devillers H."/>
            <person name="Friedrich A."/>
            <person name="Schacherer J."/>
        </authorList>
    </citation>
    <scope>NUCLEOTIDE SEQUENCE</scope>
    <source>
        <strain evidence="3">YJS4271</strain>
    </source>
</reference>
<evidence type="ECO:0000256" key="2">
    <source>
        <dbReference type="SAM" id="SignalP"/>
    </source>
</evidence>
<keyword evidence="2" id="KW-0732">Signal</keyword>
<sequence>MLLRCFLCLLALHLSTSAAASEFTRYKEPLDGFTTGCSMTNVDNQKCYLLMRTFRGRQYGKTTDRVFVTRQLTTSSVMSVYERVTPDGAPIDSDDWKHPTATTEECLELFEGYNDDYDYCFLRIKTRSVGVSHLSIADRAMLDEILGHSSAAQAHLNKGGVLTPGGIRGTAGWGFNTDEYIDEEDDDNGKAEERGSN</sequence>
<proteinExistence type="predicted"/>
<dbReference type="AlphaFoldDB" id="A0A061B2S4"/>
<feature type="region of interest" description="Disordered" evidence="1">
    <location>
        <begin position="173"/>
        <end position="197"/>
    </location>
</feature>
<evidence type="ECO:0000313" key="3">
    <source>
        <dbReference type="EMBL" id="CDR41951.1"/>
    </source>
</evidence>
<dbReference type="VEuPathDB" id="FungiDB:BON22_4892"/>
<feature type="chain" id="PRO_5001599092" evidence="2">
    <location>
        <begin position="21"/>
        <end position="197"/>
    </location>
</feature>
<gene>
    <name evidence="3" type="ORF">CYFA0S_08e01937g</name>
</gene>
<name>A0A061B2S4_CYBFA</name>
<dbReference type="EMBL" id="LK052893">
    <property type="protein sequence ID" value="CDR41951.1"/>
    <property type="molecule type" value="Genomic_DNA"/>
</dbReference>
<evidence type="ECO:0000256" key="1">
    <source>
        <dbReference type="SAM" id="MobiDB-lite"/>
    </source>
</evidence>
<feature type="signal peptide" evidence="2">
    <location>
        <begin position="1"/>
        <end position="20"/>
    </location>
</feature>
<accession>A0A061B2S4</accession>
<organism evidence="3">
    <name type="scientific">Cyberlindnera fabianii</name>
    <name type="common">Yeast</name>
    <name type="synonym">Hansenula fabianii</name>
    <dbReference type="NCBI Taxonomy" id="36022"/>
    <lineage>
        <taxon>Eukaryota</taxon>
        <taxon>Fungi</taxon>
        <taxon>Dikarya</taxon>
        <taxon>Ascomycota</taxon>
        <taxon>Saccharomycotina</taxon>
        <taxon>Saccharomycetes</taxon>
        <taxon>Phaffomycetales</taxon>
        <taxon>Phaffomycetaceae</taxon>
        <taxon>Cyberlindnera</taxon>
    </lineage>
</organism>
<protein>
    <submittedName>
        <fullName evidence="3">CYFA0S08e01937g1_1</fullName>
    </submittedName>
</protein>
<feature type="compositionally biased region" description="Basic and acidic residues" evidence="1">
    <location>
        <begin position="188"/>
        <end position="197"/>
    </location>
</feature>